<evidence type="ECO:0008006" key="3">
    <source>
        <dbReference type="Google" id="ProtNLM"/>
    </source>
</evidence>
<evidence type="ECO:0000313" key="1">
    <source>
        <dbReference type="EMBL" id="MBZ0155082.1"/>
    </source>
</evidence>
<dbReference type="Proteomes" id="UP000705867">
    <property type="component" value="Unassembled WGS sequence"/>
</dbReference>
<proteinExistence type="predicted"/>
<gene>
    <name evidence="1" type="ORF">K8I29_02570</name>
</gene>
<dbReference type="AlphaFoldDB" id="A0A953J5M8"/>
<accession>A0A953J5M8</accession>
<evidence type="ECO:0000313" key="2">
    <source>
        <dbReference type="Proteomes" id="UP000705867"/>
    </source>
</evidence>
<protein>
    <recommendedName>
        <fullName evidence="3">Lipoprotein</fullName>
    </recommendedName>
</protein>
<reference evidence="1" key="1">
    <citation type="journal article" date="2021" name="bioRxiv">
        <title>Unraveling nitrogen, sulfur and carbon metabolic pathways and microbial community transcriptional responses to substrate deprivation and toxicity stresses in a bioreactor mimicking anoxic brackish coastal sediment conditions.</title>
        <authorList>
            <person name="Martins P.D."/>
            <person name="Echeveste M.J."/>
            <person name="Arshad A."/>
            <person name="Kurth J."/>
            <person name="Ouboter H."/>
            <person name="Jetten M.S.M."/>
            <person name="Welte C.U."/>
        </authorList>
    </citation>
    <scope>NUCLEOTIDE SEQUENCE</scope>
    <source>
        <strain evidence="1">MAG_39</strain>
    </source>
</reference>
<comment type="caution">
    <text evidence="1">The sequence shown here is derived from an EMBL/GenBank/DDBJ whole genome shotgun (WGS) entry which is preliminary data.</text>
</comment>
<name>A0A953J5M8_9BACT</name>
<dbReference type="EMBL" id="JAIOIV010000018">
    <property type="protein sequence ID" value="MBZ0155082.1"/>
    <property type="molecule type" value="Genomic_DNA"/>
</dbReference>
<sequence>MRCVKGCSITGGIVAFGLLLLSSCAGGNYLRTEEVVRVDDTATYTLILYGGRYSLDLENVALLDREGDGYAFEIYAPEFDYRVIRGLPAREALAAAEKHAAHHHAFWRSFLSRIPGPGGQILGYEISPRYYPFETGYPDVLEISYHLQDNRVIVRIQLKPEVERRLTDEESPFIFRQLMR</sequence>
<reference evidence="1" key="2">
    <citation type="submission" date="2021-08" db="EMBL/GenBank/DDBJ databases">
        <authorList>
            <person name="Dalcin Martins P."/>
        </authorList>
    </citation>
    <scope>NUCLEOTIDE SEQUENCE</scope>
    <source>
        <strain evidence="1">MAG_39</strain>
    </source>
</reference>
<dbReference type="PROSITE" id="PS51257">
    <property type="entry name" value="PROKAR_LIPOPROTEIN"/>
    <property type="match status" value="1"/>
</dbReference>
<organism evidence="1 2">
    <name type="scientific">Candidatus Nitrobium versatile</name>
    <dbReference type="NCBI Taxonomy" id="2884831"/>
    <lineage>
        <taxon>Bacteria</taxon>
        <taxon>Pseudomonadati</taxon>
        <taxon>Nitrospirota</taxon>
        <taxon>Nitrospiria</taxon>
        <taxon>Nitrospirales</taxon>
        <taxon>Nitrospiraceae</taxon>
        <taxon>Candidatus Nitrobium</taxon>
    </lineage>
</organism>